<dbReference type="PANTHER" id="PTHR33154">
    <property type="entry name" value="TRANSCRIPTIONAL REGULATOR, ARSR FAMILY"/>
    <property type="match status" value="1"/>
</dbReference>
<proteinExistence type="predicted"/>
<accession>A0ABN2VGK4</accession>
<dbReference type="CDD" id="cd00090">
    <property type="entry name" value="HTH_ARSR"/>
    <property type="match status" value="1"/>
</dbReference>
<gene>
    <name evidence="5" type="ORF">GCM10009801_04820</name>
</gene>
<dbReference type="InterPro" id="IPR036388">
    <property type="entry name" value="WH-like_DNA-bd_sf"/>
</dbReference>
<dbReference type="EMBL" id="BAAAPE010000001">
    <property type="protein sequence ID" value="GAA2062025.1"/>
    <property type="molecule type" value="Genomic_DNA"/>
</dbReference>
<name>A0ABN2VGK4_9ACTN</name>
<dbReference type="PRINTS" id="PR00778">
    <property type="entry name" value="HTHARSR"/>
</dbReference>
<evidence type="ECO:0000313" key="6">
    <source>
        <dbReference type="Proteomes" id="UP001500016"/>
    </source>
</evidence>
<dbReference type="InterPro" id="IPR036390">
    <property type="entry name" value="WH_DNA-bd_sf"/>
</dbReference>
<sequence length="116" mass="13026">MKSEDQQARRAGELLPQPDVAEIDLVKVMHALGDSTRMHLFRTFAETGLQCDCSSERLGLSHLHKSTVSHHLRILRESGLTSTWAVGRNRYVELRRDDLESRFPGLVEVLLSSGTA</sequence>
<keyword evidence="6" id="KW-1185">Reference proteome</keyword>
<dbReference type="Gene3D" id="1.10.10.10">
    <property type="entry name" value="Winged helix-like DNA-binding domain superfamily/Winged helix DNA-binding domain"/>
    <property type="match status" value="1"/>
</dbReference>
<evidence type="ECO:0000256" key="2">
    <source>
        <dbReference type="ARBA" id="ARBA00023125"/>
    </source>
</evidence>
<evidence type="ECO:0000256" key="3">
    <source>
        <dbReference type="ARBA" id="ARBA00023163"/>
    </source>
</evidence>
<keyword evidence="2" id="KW-0238">DNA-binding</keyword>
<comment type="caution">
    <text evidence="5">The sequence shown here is derived from an EMBL/GenBank/DDBJ whole genome shotgun (WGS) entry which is preliminary data.</text>
</comment>
<evidence type="ECO:0000259" key="4">
    <source>
        <dbReference type="PROSITE" id="PS50987"/>
    </source>
</evidence>
<dbReference type="PANTHER" id="PTHR33154:SF12">
    <property type="entry name" value="TRANSCRIPTIONAL REGULATORY PROTEIN"/>
    <property type="match status" value="1"/>
</dbReference>
<reference evidence="5 6" key="1">
    <citation type="journal article" date="2019" name="Int. J. Syst. Evol. Microbiol.">
        <title>The Global Catalogue of Microorganisms (GCM) 10K type strain sequencing project: providing services to taxonomists for standard genome sequencing and annotation.</title>
        <authorList>
            <consortium name="The Broad Institute Genomics Platform"/>
            <consortium name="The Broad Institute Genome Sequencing Center for Infectious Disease"/>
            <person name="Wu L."/>
            <person name="Ma J."/>
        </authorList>
    </citation>
    <scope>NUCLEOTIDE SEQUENCE [LARGE SCALE GENOMIC DNA]</scope>
    <source>
        <strain evidence="5 6">JCM 15478</strain>
    </source>
</reference>
<protein>
    <submittedName>
        <fullName evidence="5">Metalloregulator ArsR/SmtB family transcription factor</fullName>
    </submittedName>
</protein>
<organism evidence="5 6">
    <name type="scientific">Streptomyces albiaxialis</name>
    <dbReference type="NCBI Taxonomy" id="329523"/>
    <lineage>
        <taxon>Bacteria</taxon>
        <taxon>Bacillati</taxon>
        <taxon>Actinomycetota</taxon>
        <taxon>Actinomycetes</taxon>
        <taxon>Kitasatosporales</taxon>
        <taxon>Streptomycetaceae</taxon>
        <taxon>Streptomyces</taxon>
    </lineage>
</organism>
<dbReference type="Pfam" id="PF01022">
    <property type="entry name" value="HTH_5"/>
    <property type="match status" value="1"/>
</dbReference>
<feature type="domain" description="HTH arsR-type" evidence="4">
    <location>
        <begin position="17"/>
        <end position="114"/>
    </location>
</feature>
<dbReference type="InterPro" id="IPR011991">
    <property type="entry name" value="ArsR-like_HTH"/>
</dbReference>
<dbReference type="SMART" id="SM00418">
    <property type="entry name" value="HTH_ARSR"/>
    <property type="match status" value="1"/>
</dbReference>
<dbReference type="InterPro" id="IPR051081">
    <property type="entry name" value="HTH_MetalResp_TranReg"/>
</dbReference>
<evidence type="ECO:0000313" key="5">
    <source>
        <dbReference type="EMBL" id="GAA2062025.1"/>
    </source>
</evidence>
<dbReference type="SUPFAM" id="SSF46785">
    <property type="entry name" value="Winged helix' DNA-binding domain"/>
    <property type="match status" value="1"/>
</dbReference>
<dbReference type="RefSeq" id="WP_344523393.1">
    <property type="nucleotide sequence ID" value="NZ_BAAAPE010000001.1"/>
</dbReference>
<evidence type="ECO:0000256" key="1">
    <source>
        <dbReference type="ARBA" id="ARBA00023015"/>
    </source>
</evidence>
<dbReference type="PROSITE" id="PS50987">
    <property type="entry name" value="HTH_ARSR_2"/>
    <property type="match status" value="1"/>
</dbReference>
<keyword evidence="1" id="KW-0805">Transcription regulation</keyword>
<dbReference type="InterPro" id="IPR001845">
    <property type="entry name" value="HTH_ArsR_DNA-bd_dom"/>
</dbReference>
<dbReference type="Proteomes" id="UP001500016">
    <property type="component" value="Unassembled WGS sequence"/>
</dbReference>
<keyword evidence="3" id="KW-0804">Transcription</keyword>